<keyword evidence="1 5" id="KW-0489">Methyltransferase</keyword>
<name>A0A844GY28_9RHOB</name>
<dbReference type="Proteomes" id="UP000442533">
    <property type="component" value="Unassembled WGS sequence"/>
</dbReference>
<feature type="binding site" evidence="5">
    <location>
        <position position="385"/>
    </location>
    <ligand>
        <name>S-adenosyl-L-methionine</name>
        <dbReference type="ChEBI" id="CHEBI:59789"/>
    </ligand>
</feature>
<dbReference type="InterPro" id="IPR001678">
    <property type="entry name" value="MeTrfase_RsmB-F_NOP2_dom"/>
</dbReference>
<dbReference type="GO" id="GO:0006355">
    <property type="term" value="P:regulation of DNA-templated transcription"/>
    <property type="evidence" value="ECO:0007669"/>
    <property type="project" value="InterPro"/>
</dbReference>
<dbReference type="InterPro" id="IPR023267">
    <property type="entry name" value="RCMT"/>
</dbReference>
<proteinExistence type="inferred from homology"/>
<dbReference type="EMBL" id="WMIF01000002">
    <property type="protein sequence ID" value="MTH33529.1"/>
    <property type="molecule type" value="Genomic_DNA"/>
</dbReference>
<dbReference type="PANTHER" id="PTHR22807:SF61">
    <property type="entry name" value="NOL1_NOP2_SUN FAMILY PROTEIN _ ANTITERMINATION NUSB DOMAIN-CONTAINING PROTEIN"/>
    <property type="match status" value="1"/>
</dbReference>
<dbReference type="InterPro" id="IPR006027">
    <property type="entry name" value="NusB_RsmB_TIM44"/>
</dbReference>
<comment type="similarity">
    <text evidence="5">Belongs to the class I-like SAM-binding methyltransferase superfamily. RsmB/NOP family.</text>
</comment>
<dbReference type="OrthoDB" id="9810297at2"/>
<keyword evidence="8" id="KW-1185">Reference proteome</keyword>
<dbReference type="GO" id="GO:0008173">
    <property type="term" value="F:RNA methyltransferase activity"/>
    <property type="evidence" value="ECO:0007669"/>
    <property type="project" value="InterPro"/>
</dbReference>
<protein>
    <submittedName>
        <fullName evidence="7">Methyltransferase domain-containing protein</fullName>
    </submittedName>
</protein>
<evidence type="ECO:0000313" key="8">
    <source>
        <dbReference type="Proteomes" id="UP000442533"/>
    </source>
</evidence>
<organism evidence="7 8">
    <name type="scientific">Paracoccus limosus</name>
    <dbReference type="NCBI Taxonomy" id="913252"/>
    <lineage>
        <taxon>Bacteria</taxon>
        <taxon>Pseudomonadati</taxon>
        <taxon>Pseudomonadota</taxon>
        <taxon>Alphaproteobacteria</taxon>
        <taxon>Rhodobacterales</taxon>
        <taxon>Paracoccaceae</taxon>
        <taxon>Paracoccus</taxon>
    </lineage>
</organism>
<evidence type="ECO:0000313" key="7">
    <source>
        <dbReference type="EMBL" id="MTH33529.1"/>
    </source>
</evidence>
<evidence type="ECO:0000256" key="4">
    <source>
        <dbReference type="ARBA" id="ARBA00022884"/>
    </source>
</evidence>
<feature type="active site" description="Nucleophile" evidence="5">
    <location>
        <position position="454"/>
    </location>
</feature>
<dbReference type="PROSITE" id="PS51686">
    <property type="entry name" value="SAM_MT_RSMB_NOP"/>
    <property type="match status" value="1"/>
</dbReference>
<keyword evidence="4 5" id="KW-0694">RNA-binding</keyword>
<feature type="binding site" evidence="5">
    <location>
        <position position="401"/>
    </location>
    <ligand>
        <name>S-adenosyl-L-methionine</name>
        <dbReference type="ChEBI" id="CHEBI:59789"/>
    </ligand>
</feature>
<dbReference type="PRINTS" id="PR02008">
    <property type="entry name" value="RCMTFAMILY"/>
</dbReference>
<dbReference type="AlphaFoldDB" id="A0A844GY28"/>
<dbReference type="SUPFAM" id="SSF48013">
    <property type="entry name" value="NusB-like"/>
    <property type="match status" value="1"/>
</dbReference>
<evidence type="ECO:0000256" key="5">
    <source>
        <dbReference type="PROSITE-ProRule" id="PRU01023"/>
    </source>
</evidence>
<dbReference type="Gene3D" id="3.40.50.150">
    <property type="entry name" value="Vaccinia Virus protein VP39"/>
    <property type="match status" value="1"/>
</dbReference>
<dbReference type="Gene3D" id="1.10.940.10">
    <property type="entry name" value="NusB-like"/>
    <property type="match status" value="1"/>
</dbReference>
<feature type="domain" description="SAM-dependent MTase RsmB/NOP-type" evidence="6">
    <location>
        <begin position="232"/>
        <end position="520"/>
    </location>
</feature>
<dbReference type="Pfam" id="PF01189">
    <property type="entry name" value="Methyltr_RsmB-F"/>
    <property type="match status" value="1"/>
</dbReference>
<keyword evidence="3 5" id="KW-0949">S-adenosyl-L-methionine</keyword>
<dbReference type="GO" id="GO:0001510">
    <property type="term" value="P:RNA methylation"/>
    <property type="evidence" value="ECO:0007669"/>
    <property type="project" value="InterPro"/>
</dbReference>
<feature type="binding site" evidence="5">
    <location>
        <position position="359"/>
    </location>
    <ligand>
        <name>S-adenosyl-L-methionine</name>
        <dbReference type="ChEBI" id="CHEBI:59789"/>
    </ligand>
</feature>
<comment type="caution">
    <text evidence="7">The sequence shown here is derived from an EMBL/GenBank/DDBJ whole genome shotgun (WGS) entry which is preliminary data.</text>
</comment>
<gene>
    <name evidence="7" type="ORF">GL279_02825</name>
</gene>
<dbReference type="InterPro" id="IPR029063">
    <property type="entry name" value="SAM-dependent_MTases_sf"/>
</dbReference>
<accession>A0A844GY28</accession>
<evidence type="ECO:0000256" key="2">
    <source>
        <dbReference type="ARBA" id="ARBA00022679"/>
    </source>
</evidence>
<dbReference type="InterPro" id="IPR049560">
    <property type="entry name" value="MeTrfase_RsmB-F_NOP2_cat"/>
</dbReference>
<dbReference type="PANTHER" id="PTHR22807">
    <property type="entry name" value="NOP2 YEAST -RELATED NOL1/NOP2/FMU SUN DOMAIN-CONTAINING"/>
    <property type="match status" value="1"/>
</dbReference>
<sequence>MPCAHGIVIRGAAGGERGAVASEIDAEALFLVIAVAHRLGAVAAAQLDRQAQRLRVAAAFLGFGQRALRCGRDILLRRVRTVGHGGFPCITLDGGNLRMGMPLDKPRDHARLGALRLLAAVEDGATLDEAAEALERLSPPDRARARRLALEVLRRVEPADAVLAPLLARRPKPEIRRILRLATVEMLALGEAPHGVVNAAVTLCRASGGKGQAAAGMVNAVLRKIAGAGEAWAELPAQHMPDWLRGPVVATWGGAVARAIEAAHEAGAAPDLTPRGMVLSDDMPGEALPTGSWRLPAGSQISALPGYAKGDWWVQDAAAALAVRVLDPRPGEVIADLCAAPGGKTMQLAAAGAEVTALDISESRLARVAENLARCGLSARLAAGDALDWRPDQPLDAVLLDAPCSATGTIRRHPELPLIRDDSQIAALAELQARLIDHALTLLKPGGRLVFATCSLLPAEGEDQLAAALARHPGLQAEPATAPGVPADWLTPAGGLRLRPDLWPERGGMDGFFIARLRKSS</sequence>
<keyword evidence="2 5" id="KW-0808">Transferase</keyword>
<dbReference type="CDD" id="cd02440">
    <property type="entry name" value="AdoMet_MTases"/>
    <property type="match status" value="1"/>
</dbReference>
<evidence type="ECO:0000256" key="1">
    <source>
        <dbReference type="ARBA" id="ARBA00022603"/>
    </source>
</evidence>
<dbReference type="SUPFAM" id="SSF53335">
    <property type="entry name" value="S-adenosyl-L-methionine-dependent methyltransferases"/>
    <property type="match status" value="1"/>
</dbReference>
<dbReference type="GO" id="GO:0003723">
    <property type="term" value="F:RNA binding"/>
    <property type="evidence" value="ECO:0007669"/>
    <property type="project" value="UniProtKB-UniRule"/>
</dbReference>
<evidence type="ECO:0000256" key="3">
    <source>
        <dbReference type="ARBA" id="ARBA00022691"/>
    </source>
</evidence>
<dbReference type="Pfam" id="PF01029">
    <property type="entry name" value="NusB"/>
    <property type="match status" value="1"/>
</dbReference>
<feature type="binding site" evidence="5">
    <location>
        <begin position="338"/>
        <end position="344"/>
    </location>
    <ligand>
        <name>S-adenosyl-L-methionine</name>
        <dbReference type="ChEBI" id="CHEBI:59789"/>
    </ligand>
</feature>
<reference evidence="7 8" key="1">
    <citation type="submission" date="2019-11" db="EMBL/GenBank/DDBJ databases">
        <authorList>
            <person name="Dong K."/>
        </authorList>
    </citation>
    <scope>NUCLEOTIDE SEQUENCE [LARGE SCALE GENOMIC DNA]</scope>
    <source>
        <strain evidence="7 8">JCM 17370</strain>
    </source>
</reference>
<dbReference type="InterPro" id="IPR035926">
    <property type="entry name" value="NusB-like_sf"/>
</dbReference>
<evidence type="ECO:0000259" key="6">
    <source>
        <dbReference type="PROSITE" id="PS51686"/>
    </source>
</evidence>